<protein>
    <submittedName>
        <fullName evidence="1">Uncharacterized protein</fullName>
    </submittedName>
</protein>
<evidence type="ECO:0000313" key="2">
    <source>
        <dbReference type="Proteomes" id="UP001062846"/>
    </source>
</evidence>
<proteinExistence type="predicted"/>
<gene>
    <name evidence="1" type="ORF">RHMOL_Rhmol04G0334600</name>
</gene>
<reference evidence="1" key="1">
    <citation type="submission" date="2022-02" db="EMBL/GenBank/DDBJ databases">
        <title>Plant Genome Project.</title>
        <authorList>
            <person name="Zhang R.-G."/>
        </authorList>
    </citation>
    <scope>NUCLEOTIDE SEQUENCE</scope>
    <source>
        <strain evidence="1">AT1</strain>
    </source>
</reference>
<evidence type="ECO:0000313" key="1">
    <source>
        <dbReference type="EMBL" id="KAI8561380.1"/>
    </source>
</evidence>
<dbReference type="Proteomes" id="UP001062846">
    <property type="component" value="Chromosome 4"/>
</dbReference>
<sequence>MTSGVWSSELKLTAICFYSLQPTRGFPFSSFFATAMKQSWFNCVLFTGNRFAYSKEMLKVLIHYMESICYRFNLSFEEQPEESDGSDVESDEIGRPRYSSLKKVCLFLSLKLLFSFCNSLRSLEKIRVNIFTKKIRINISGGGSSQGRKQRGEDVVHPLVYLEYLYIGTSPCLEISFAQSAMGNVQNIELQRNVLAAKEMGNGHSLATGTLYDPADATPLQQMQGYKREH</sequence>
<accession>A0ACC0P6Y8</accession>
<keyword evidence="2" id="KW-1185">Reference proteome</keyword>
<dbReference type="EMBL" id="CM046391">
    <property type="protein sequence ID" value="KAI8561380.1"/>
    <property type="molecule type" value="Genomic_DNA"/>
</dbReference>
<organism evidence="1 2">
    <name type="scientific">Rhododendron molle</name>
    <name type="common">Chinese azalea</name>
    <name type="synonym">Azalea mollis</name>
    <dbReference type="NCBI Taxonomy" id="49168"/>
    <lineage>
        <taxon>Eukaryota</taxon>
        <taxon>Viridiplantae</taxon>
        <taxon>Streptophyta</taxon>
        <taxon>Embryophyta</taxon>
        <taxon>Tracheophyta</taxon>
        <taxon>Spermatophyta</taxon>
        <taxon>Magnoliopsida</taxon>
        <taxon>eudicotyledons</taxon>
        <taxon>Gunneridae</taxon>
        <taxon>Pentapetalae</taxon>
        <taxon>asterids</taxon>
        <taxon>Ericales</taxon>
        <taxon>Ericaceae</taxon>
        <taxon>Ericoideae</taxon>
        <taxon>Rhodoreae</taxon>
        <taxon>Rhododendron</taxon>
    </lineage>
</organism>
<name>A0ACC0P6Y8_RHOML</name>
<comment type="caution">
    <text evidence="1">The sequence shown here is derived from an EMBL/GenBank/DDBJ whole genome shotgun (WGS) entry which is preliminary data.</text>
</comment>